<accession>A0ABZ0KFZ6</accession>
<keyword evidence="2" id="KW-1185">Reference proteome</keyword>
<evidence type="ECO:0000313" key="1">
    <source>
        <dbReference type="EMBL" id="WOT36815.1"/>
    </source>
</evidence>
<proteinExistence type="predicted"/>
<reference evidence="1 2" key="1">
    <citation type="journal article" date="2021" name="J. Microbiol. Biotechnol.">
        <title>An Efficient Markerless Deletion System Suitable for the Industrial Strains of Streptomyces.</title>
        <authorList>
            <person name="Dong J."/>
            <person name="Wei J."/>
            <person name="Li H."/>
            <person name="Zhao S."/>
            <person name="Guan W."/>
        </authorList>
    </citation>
    <scope>NUCLEOTIDE SEQUENCE [LARGE SCALE GENOMIC DNA]</scope>
    <source>
        <strain evidence="1 2">CICC 11043</strain>
    </source>
</reference>
<organism evidence="1 2">
    <name type="scientific">Streptomyces coeruleorubidus</name>
    <dbReference type="NCBI Taxonomy" id="116188"/>
    <lineage>
        <taxon>Bacteria</taxon>
        <taxon>Bacillati</taxon>
        <taxon>Actinomycetota</taxon>
        <taxon>Actinomycetes</taxon>
        <taxon>Kitasatosporales</taxon>
        <taxon>Streptomycetaceae</taxon>
        <taxon>Streptomyces</taxon>
    </lineage>
</organism>
<evidence type="ECO:0000313" key="2">
    <source>
        <dbReference type="Proteomes" id="UP001305002"/>
    </source>
</evidence>
<sequence>MNPAFVWPPRHAPGFPVGCADAGDVLGRIAEEGRPGITMTVVTSALRASIEESGDHYAGLRRVRESLAALGNGSHGERWSASYYGKDLVLTSADATEPPPMHFPHGARLGWSWDRVALGTDMAQRRESLLFACYKVSMAARTRRDRPEIEETQASRVIGGVTRMLGKAETASLLAGVLVRPLGGADGVPGAAPEDDPRLPGVLSADGWTASETVTGPRPTGCYMVSDVHDIEWGTRRRTDGARITEGNAQQLIPLAEAWHAGRLDTATVLKGAYCLRLRRESQLLAHLRALSSAVRPTGSLYATLGDGLSGLVTDVAIARKAVRFANQQTEGAMHSGAGVAHVTAEAFGVVRERAHFSLHVTKTLKGSVRPGGLLHEFGEALDAESAEYAREFLMSLKRNGPGQAGYHHLQHARRWRDWWAEHVPPSARPDFLSL</sequence>
<reference evidence="1 2" key="2">
    <citation type="journal article" date="2024" name="Microb. Biotechnol.">
        <title>The involvement of multiple ABC transporters in daunorubicin efflux in Streptomyces coeruleorubidus.</title>
        <authorList>
            <person name="Dong J."/>
            <person name="Ning J."/>
            <person name="Tian Y."/>
            <person name="Li H."/>
            <person name="Chen H."/>
            <person name="Guan W."/>
        </authorList>
    </citation>
    <scope>NUCLEOTIDE SEQUENCE [LARGE SCALE GENOMIC DNA]</scope>
    <source>
        <strain evidence="1 2">CICC 11043</strain>
    </source>
</reference>
<dbReference type="RefSeq" id="WP_317926615.1">
    <property type="nucleotide sequence ID" value="NZ_CP137524.1"/>
</dbReference>
<protein>
    <submittedName>
        <fullName evidence="1">Uncharacterized protein</fullName>
    </submittedName>
</protein>
<name>A0ABZ0KFZ6_STRC4</name>
<dbReference type="Proteomes" id="UP001305002">
    <property type="component" value="Chromosome"/>
</dbReference>
<gene>
    <name evidence="1" type="ORF">R5U08_22995</name>
</gene>
<dbReference type="EMBL" id="CP137524">
    <property type="protein sequence ID" value="WOT36815.1"/>
    <property type="molecule type" value="Genomic_DNA"/>
</dbReference>